<evidence type="ECO:0000313" key="10">
    <source>
        <dbReference type="EMBL" id="KAH9290408.1"/>
    </source>
</evidence>
<dbReference type="GO" id="GO:0016020">
    <property type="term" value="C:membrane"/>
    <property type="evidence" value="ECO:0007669"/>
    <property type="project" value="UniProtKB-SubCell"/>
</dbReference>
<evidence type="ECO:0000259" key="9">
    <source>
        <dbReference type="Pfam" id="PF14416"/>
    </source>
</evidence>
<comment type="caution">
    <text evidence="10">The sequence shown here is derived from an EMBL/GenBank/DDBJ whole genome shotgun (WGS) entry which is preliminary data.</text>
</comment>
<dbReference type="GO" id="GO:0016413">
    <property type="term" value="F:O-acetyltransferase activity"/>
    <property type="evidence" value="ECO:0007669"/>
    <property type="project" value="InterPro"/>
</dbReference>
<comment type="similarity">
    <text evidence="2">Belongs to the PC-esterase family. TBL subfamily.</text>
</comment>
<keyword evidence="11" id="KW-1185">Reference proteome</keyword>
<evidence type="ECO:0008006" key="12">
    <source>
        <dbReference type="Google" id="ProtNLM"/>
    </source>
</evidence>
<feature type="domain" description="Trichome birefringence-like N-terminal" evidence="9">
    <location>
        <begin position="92"/>
        <end position="143"/>
    </location>
</feature>
<dbReference type="EMBL" id="JAHRHJ020003813">
    <property type="protein sequence ID" value="KAH9290408.1"/>
    <property type="molecule type" value="Genomic_DNA"/>
</dbReference>
<keyword evidence="3 7" id="KW-0812">Transmembrane</keyword>
<feature type="transmembrane region" description="Helical" evidence="7">
    <location>
        <begin position="53"/>
        <end position="72"/>
    </location>
</feature>
<keyword evidence="4" id="KW-0735">Signal-anchor</keyword>
<evidence type="ECO:0000259" key="8">
    <source>
        <dbReference type="Pfam" id="PF13839"/>
    </source>
</evidence>
<comment type="subcellular location">
    <subcellularLocation>
        <location evidence="1">Membrane</location>
        <topology evidence="1">Single-pass membrane protein</topology>
    </subcellularLocation>
</comment>
<protein>
    <recommendedName>
        <fullName evidence="12">Trichome birefringence-like N-terminal domain-containing protein</fullName>
    </recommendedName>
</protein>
<feature type="non-terminal residue" evidence="10">
    <location>
        <position position="319"/>
    </location>
</feature>
<dbReference type="AlphaFoldDB" id="A0AA38F5I5"/>
<evidence type="ECO:0000256" key="4">
    <source>
        <dbReference type="ARBA" id="ARBA00022968"/>
    </source>
</evidence>
<dbReference type="Pfam" id="PF13839">
    <property type="entry name" value="PC-Esterase"/>
    <property type="match status" value="1"/>
</dbReference>
<organism evidence="10 11">
    <name type="scientific">Taxus chinensis</name>
    <name type="common">Chinese yew</name>
    <name type="synonym">Taxus wallichiana var. chinensis</name>
    <dbReference type="NCBI Taxonomy" id="29808"/>
    <lineage>
        <taxon>Eukaryota</taxon>
        <taxon>Viridiplantae</taxon>
        <taxon>Streptophyta</taxon>
        <taxon>Embryophyta</taxon>
        <taxon>Tracheophyta</taxon>
        <taxon>Spermatophyta</taxon>
        <taxon>Pinopsida</taxon>
        <taxon>Pinidae</taxon>
        <taxon>Conifers II</taxon>
        <taxon>Cupressales</taxon>
        <taxon>Taxaceae</taxon>
        <taxon>Taxus</taxon>
    </lineage>
</organism>
<dbReference type="Proteomes" id="UP000824469">
    <property type="component" value="Unassembled WGS sequence"/>
</dbReference>
<dbReference type="PANTHER" id="PTHR32285:SF155">
    <property type="entry name" value="PROTEIN TRICHOME BIREFRINGENCE-LIKE 36"/>
    <property type="match status" value="1"/>
</dbReference>
<evidence type="ECO:0000313" key="11">
    <source>
        <dbReference type="Proteomes" id="UP000824469"/>
    </source>
</evidence>
<reference evidence="10 11" key="1">
    <citation type="journal article" date="2021" name="Nat. Plants">
        <title>The Taxus genome provides insights into paclitaxel biosynthesis.</title>
        <authorList>
            <person name="Xiong X."/>
            <person name="Gou J."/>
            <person name="Liao Q."/>
            <person name="Li Y."/>
            <person name="Zhou Q."/>
            <person name="Bi G."/>
            <person name="Li C."/>
            <person name="Du R."/>
            <person name="Wang X."/>
            <person name="Sun T."/>
            <person name="Guo L."/>
            <person name="Liang H."/>
            <person name="Lu P."/>
            <person name="Wu Y."/>
            <person name="Zhang Z."/>
            <person name="Ro D.K."/>
            <person name="Shang Y."/>
            <person name="Huang S."/>
            <person name="Yan J."/>
        </authorList>
    </citation>
    <scope>NUCLEOTIDE SEQUENCE [LARGE SCALE GENOMIC DNA]</scope>
    <source>
        <strain evidence="10">Ta-2019</strain>
    </source>
</reference>
<dbReference type="InterPro" id="IPR029962">
    <property type="entry name" value="TBL"/>
</dbReference>
<keyword evidence="6 7" id="KW-0472">Membrane</keyword>
<feature type="domain" description="Trichome birefringence-like C-terminal" evidence="8">
    <location>
        <begin position="145"/>
        <end position="316"/>
    </location>
</feature>
<keyword evidence="5 7" id="KW-1133">Transmembrane helix</keyword>
<evidence type="ECO:0000256" key="1">
    <source>
        <dbReference type="ARBA" id="ARBA00004167"/>
    </source>
</evidence>
<name>A0AA38F5I5_TAXCH</name>
<evidence type="ECO:0000256" key="5">
    <source>
        <dbReference type="ARBA" id="ARBA00022989"/>
    </source>
</evidence>
<gene>
    <name evidence="10" type="ORF">KI387_034525</name>
</gene>
<dbReference type="InterPro" id="IPR026057">
    <property type="entry name" value="TBL_C"/>
</dbReference>
<evidence type="ECO:0000256" key="6">
    <source>
        <dbReference type="ARBA" id="ARBA00023136"/>
    </source>
</evidence>
<evidence type="ECO:0000256" key="3">
    <source>
        <dbReference type="ARBA" id="ARBA00022692"/>
    </source>
</evidence>
<dbReference type="Pfam" id="PF14416">
    <property type="entry name" value="PMR5N"/>
    <property type="match status" value="1"/>
</dbReference>
<sequence length="319" mass="37317">MRCEEYFNVNHTNTVSKIHIWRDPISSLNYANLVAYNLQTTIKQWSSSISSTMMGIIFIVMLFLIGNSNAFFSATQTRDFETLNYRGKDQMHCNLSSGTWFHDPTYPLYNYDQCPYITNEYNCRANGRPDSDYEKWRWQPNGCILPRFDAGGLLERLRGKRLMFVGDSVSLDQFQSMACLLHTIAPDAFIPSRSMLTTFRSAEYNASVEFFWAPFLVQLETTEQGKRILHVDGIEKNGIRWKGVDVLVFESSKWWPDHLGPQRWDIIMEGRKEYTSMDPMVAYRKALSTWAKWISENMDPQKSRVFFRSPSLSHYNRFN</sequence>
<proteinExistence type="inferred from homology"/>
<dbReference type="InterPro" id="IPR025846">
    <property type="entry name" value="TBL_N"/>
</dbReference>
<dbReference type="PANTHER" id="PTHR32285">
    <property type="entry name" value="PROTEIN TRICHOME BIREFRINGENCE-LIKE 9-RELATED"/>
    <property type="match status" value="1"/>
</dbReference>
<dbReference type="GO" id="GO:0005794">
    <property type="term" value="C:Golgi apparatus"/>
    <property type="evidence" value="ECO:0007669"/>
    <property type="project" value="TreeGrafter"/>
</dbReference>
<evidence type="ECO:0000256" key="7">
    <source>
        <dbReference type="SAM" id="Phobius"/>
    </source>
</evidence>
<accession>A0AA38F5I5</accession>
<evidence type="ECO:0000256" key="2">
    <source>
        <dbReference type="ARBA" id="ARBA00007727"/>
    </source>
</evidence>